<comment type="caution">
    <text evidence="3">The sequence shown here is derived from an EMBL/GenBank/DDBJ whole genome shotgun (WGS) entry which is preliminary data.</text>
</comment>
<keyword evidence="4" id="KW-1185">Reference proteome</keyword>
<feature type="domain" description="PucR C-terminal helix-turn-helix" evidence="1">
    <location>
        <begin position="336"/>
        <end position="392"/>
    </location>
</feature>
<feature type="domain" description="RsbT co-antagonist protein RsbRD N-terminal" evidence="2">
    <location>
        <begin position="28"/>
        <end position="170"/>
    </location>
</feature>
<dbReference type="Pfam" id="PF14361">
    <property type="entry name" value="RsbRD_N"/>
    <property type="match status" value="1"/>
</dbReference>
<name>A0ABP4LM61_9ACTN</name>
<sequence>MFPEDKTSALGAFRLQAGVTESLRHALPEVAGHAVAAIVQEVPAYAGALTGEMGTKIELAVRAALGGFLNLASRKTGPSPMAASLEGAYALGRGEARSGRSLDALLAAYRVGARVAWRELAAVTVGAGMAAPALARFAELTFAYIDELSAASVTGHSDELATSGRARRRALDRLAQSLLVGEPAQAVAAAATAAEAADWTAPQTLTAVLLPDSGIRAARPVVDLLDPRTLQTTVEHLRDTSVLLVPDAHGAARGHLLRLVAPHGAVTGPPVPWSLARHSFERAVRVSRLFPGTAPVDTEEHLVDLVVTADPRALADLREQALAPLAGERESTVTKLVETLRSWLLHQGRRDDVAADLFVHPQTVRYRVAKLRELYGDRLRDPEWLLLLTVALGTPTVTP</sequence>
<dbReference type="Proteomes" id="UP001501470">
    <property type="component" value="Unassembled WGS sequence"/>
</dbReference>
<dbReference type="EMBL" id="BAAAQD010000010">
    <property type="protein sequence ID" value="GAA1527284.1"/>
    <property type="molecule type" value="Genomic_DNA"/>
</dbReference>
<dbReference type="PANTHER" id="PTHR33744:SF1">
    <property type="entry name" value="DNA-BINDING TRANSCRIPTIONAL ACTIVATOR ADER"/>
    <property type="match status" value="1"/>
</dbReference>
<dbReference type="InterPro" id="IPR025751">
    <property type="entry name" value="RsbRD_N_dom"/>
</dbReference>
<evidence type="ECO:0000313" key="3">
    <source>
        <dbReference type="EMBL" id="GAA1527284.1"/>
    </source>
</evidence>
<reference evidence="4" key="1">
    <citation type="journal article" date="2019" name="Int. J. Syst. Evol. Microbiol.">
        <title>The Global Catalogue of Microorganisms (GCM) 10K type strain sequencing project: providing services to taxonomists for standard genome sequencing and annotation.</title>
        <authorList>
            <consortium name="The Broad Institute Genomics Platform"/>
            <consortium name="The Broad Institute Genome Sequencing Center for Infectious Disease"/>
            <person name="Wu L."/>
            <person name="Ma J."/>
        </authorList>
    </citation>
    <scope>NUCLEOTIDE SEQUENCE [LARGE SCALE GENOMIC DNA]</scope>
    <source>
        <strain evidence="4">JCM 15933</strain>
    </source>
</reference>
<dbReference type="PANTHER" id="PTHR33744">
    <property type="entry name" value="CARBOHYDRATE DIACID REGULATOR"/>
    <property type="match status" value="1"/>
</dbReference>
<dbReference type="Gene3D" id="1.10.10.2840">
    <property type="entry name" value="PucR C-terminal helix-turn-helix domain"/>
    <property type="match status" value="1"/>
</dbReference>
<dbReference type="RefSeq" id="WP_344504544.1">
    <property type="nucleotide sequence ID" value="NZ_BAAAQD010000010.1"/>
</dbReference>
<accession>A0ABP4LM61</accession>
<dbReference type="InterPro" id="IPR025736">
    <property type="entry name" value="PucR_C-HTH_dom"/>
</dbReference>
<organism evidence="3 4">
    <name type="scientific">Dactylosporangium maewongense</name>
    <dbReference type="NCBI Taxonomy" id="634393"/>
    <lineage>
        <taxon>Bacteria</taxon>
        <taxon>Bacillati</taxon>
        <taxon>Actinomycetota</taxon>
        <taxon>Actinomycetes</taxon>
        <taxon>Micromonosporales</taxon>
        <taxon>Micromonosporaceae</taxon>
        <taxon>Dactylosporangium</taxon>
    </lineage>
</organism>
<evidence type="ECO:0000259" key="2">
    <source>
        <dbReference type="Pfam" id="PF14361"/>
    </source>
</evidence>
<evidence type="ECO:0000313" key="4">
    <source>
        <dbReference type="Proteomes" id="UP001501470"/>
    </source>
</evidence>
<protein>
    <submittedName>
        <fullName evidence="3">Helix-turn-helix domain-containing protein</fullName>
    </submittedName>
</protein>
<proteinExistence type="predicted"/>
<dbReference type="Pfam" id="PF13556">
    <property type="entry name" value="HTH_30"/>
    <property type="match status" value="1"/>
</dbReference>
<evidence type="ECO:0000259" key="1">
    <source>
        <dbReference type="Pfam" id="PF13556"/>
    </source>
</evidence>
<gene>
    <name evidence="3" type="ORF">GCM10009827_050400</name>
</gene>
<dbReference type="InterPro" id="IPR042070">
    <property type="entry name" value="PucR_C-HTH_sf"/>
</dbReference>
<dbReference type="InterPro" id="IPR051448">
    <property type="entry name" value="CdaR-like_regulators"/>
</dbReference>